<evidence type="ECO:0000256" key="1">
    <source>
        <dbReference type="SAM" id="MobiDB-lite"/>
    </source>
</evidence>
<evidence type="ECO:0008006" key="4">
    <source>
        <dbReference type="Google" id="ProtNLM"/>
    </source>
</evidence>
<protein>
    <recommendedName>
        <fullName evidence="4">CTLH domain-containing protein</fullName>
    </recommendedName>
</protein>
<dbReference type="EMBL" id="JAQQWN010000006">
    <property type="protein sequence ID" value="KAK8079734.1"/>
    <property type="molecule type" value="Genomic_DNA"/>
</dbReference>
<dbReference type="RefSeq" id="XP_066667209.1">
    <property type="nucleotide sequence ID" value="XM_066811867.1"/>
</dbReference>
<evidence type="ECO:0000313" key="3">
    <source>
        <dbReference type="Proteomes" id="UP001433268"/>
    </source>
</evidence>
<sequence>MPKKLRWTEEEFAHVLAMVDHCKEVGNFEEAIEPYLAEKGYVDRGYPAIATKLYKYKVMVNEALDQPHMEVLLQQGTEILPKLKENPFLARRVEEIKAELAAPGLPAAPVAQSEHGDLEGPDGLDEADEVDEVDEVEEVEELSDGRVEEGLTLLYVKIKEVCNSLIIHGDFQAGPEKPQLLAKIPFHSVWSAWNASKLDDSQEQFLRSLVTAHIFRCVLASAFPAGHLGLDAPYVKMLFAVDLQQGLLQAWKFIK</sequence>
<evidence type="ECO:0000313" key="2">
    <source>
        <dbReference type="EMBL" id="KAK8079734.1"/>
    </source>
</evidence>
<reference evidence="2 3" key="1">
    <citation type="submission" date="2023-01" db="EMBL/GenBank/DDBJ databases">
        <title>Analysis of 21 Apiospora genomes using comparative genomics revels a genus with tremendous synthesis potential of carbohydrate active enzymes and secondary metabolites.</title>
        <authorList>
            <person name="Sorensen T."/>
        </authorList>
    </citation>
    <scope>NUCLEOTIDE SEQUENCE [LARGE SCALE GENOMIC DNA]</scope>
    <source>
        <strain evidence="2 3">CBS 114990</strain>
    </source>
</reference>
<gene>
    <name evidence="2" type="ORF">PG997_007552</name>
</gene>
<proteinExistence type="predicted"/>
<dbReference type="Proteomes" id="UP001433268">
    <property type="component" value="Unassembled WGS sequence"/>
</dbReference>
<keyword evidence="3" id="KW-1185">Reference proteome</keyword>
<dbReference type="GeneID" id="92044927"/>
<organism evidence="2 3">
    <name type="scientific">Apiospora hydei</name>
    <dbReference type="NCBI Taxonomy" id="1337664"/>
    <lineage>
        <taxon>Eukaryota</taxon>
        <taxon>Fungi</taxon>
        <taxon>Dikarya</taxon>
        <taxon>Ascomycota</taxon>
        <taxon>Pezizomycotina</taxon>
        <taxon>Sordariomycetes</taxon>
        <taxon>Xylariomycetidae</taxon>
        <taxon>Amphisphaeriales</taxon>
        <taxon>Apiosporaceae</taxon>
        <taxon>Apiospora</taxon>
    </lineage>
</organism>
<comment type="caution">
    <text evidence="2">The sequence shown here is derived from an EMBL/GenBank/DDBJ whole genome shotgun (WGS) entry which is preliminary data.</text>
</comment>
<accession>A0ABR1W8C9</accession>
<feature type="region of interest" description="Disordered" evidence="1">
    <location>
        <begin position="104"/>
        <end position="125"/>
    </location>
</feature>
<name>A0ABR1W8C9_9PEZI</name>